<dbReference type="PANTHER" id="PTHR47069">
    <property type="match status" value="1"/>
</dbReference>
<feature type="region of interest" description="Disordered" evidence="1">
    <location>
        <begin position="125"/>
        <end position="172"/>
    </location>
</feature>
<dbReference type="OrthoDB" id="689779at2759"/>
<reference evidence="2 3" key="1">
    <citation type="submission" date="2022-10" db="EMBL/GenBank/DDBJ databases">
        <title>WGS assembly of Paspalum vaginatum 540-79.</title>
        <authorList>
            <person name="Sun G."/>
            <person name="Wase N."/>
            <person name="Shu S."/>
            <person name="Jenkins J."/>
            <person name="Zhou B."/>
            <person name="Torres-Rodriguez J."/>
            <person name="Chen C."/>
            <person name="Sandor L."/>
            <person name="Plott C."/>
            <person name="Yoshinga Y."/>
            <person name="Daum C."/>
            <person name="Qi P."/>
            <person name="Barry K."/>
            <person name="Lipzen A."/>
            <person name="Berry L."/>
            <person name="Pedersen C."/>
            <person name="Gottilla T."/>
            <person name="Foltz A."/>
            <person name="Yu H."/>
            <person name="O'Malley R."/>
            <person name="Zhang C."/>
            <person name="Devos K."/>
            <person name="Sigmon B."/>
            <person name="Yu B."/>
            <person name="Obata T."/>
            <person name="Schmutz J."/>
            <person name="Schnable J."/>
        </authorList>
    </citation>
    <scope>NUCLEOTIDE SEQUENCE [LARGE SCALE GENOMIC DNA]</scope>
    <source>
        <strain evidence="3">cv. 540-79</strain>
    </source>
</reference>
<protein>
    <submittedName>
        <fullName evidence="2">Uncharacterized protein</fullName>
    </submittedName>
</protein>
<evidence type="ECO:0000313" key="2">
    <source>
        <dbReference type="EMBL" id="KAJ1253496.1"/>
    </source>
</evidence>
<feature type="compositionally biased region" description="Low complexity" evidence="1">
    <location>
        <begin position="154"/>
        <end position="163"/>
    </location>
</feature>
<evidence type="ECO:0000313" key="3">
    <source>
        <dbReference type="Proteomes" id="UP001164776"/>
    </source>
</evidence>
<dbReference type="Proteomes" id="UP001164776">
    <property type="component" value="Unassembled WGS sequence"/>
</dbReference>
<accession>A0A9W8CD82</accession>
<keyword evidence="3" id="KW-1185">Reference proteome</keyword>
<feature type="compositionally biased region" description="Basic residues" evidence="1">
    <location>
        <begin position="1"/>
        <end position="21"/>
    </location>
</feature>
<proteinExistence type="predicted"/>
<gene>
    <name evidence="2" type="ORF">BS78_K248400</name>
</gene>
<name>A0A9W8CD82_9POAL</name>
<sequence length="276" mass="31283">MCRRGHHGRAPSTGHGRHGRGNPRPASTSVPPRFEPTEEDADRWDTPNEISSFIKWANEETGLGRGPNGEIKASPEWWKMHCTKQYWECKKFRHGWPTYLDQLMFMFHGIAVDGRSSYVPGCDDDTTYLNSDGEGDEEDDDLRSPISSSNLKRASSTTDTATSPPKKHKSPMVKYKKDMIDVQVGSSKDLEVAKQIQDHIASKKRDAKLAAKEEREAEIEKCLQLVKECGASEDSEEFYVATMKFVESYNRTIFLNIGSPAARMAWLKWCCRDWSG</sequence>
<dbReference type="PANTHER" id="PTHR47069:SF11">
    <property type="entry name" value="OS04G0275550 PROTEIN"/>
    <property type="match status" value="1"/>
</dbReference>
<comment type="caution">
    <text evidence="2">The sequence shown here is derived from an EMBL/GenBank/DDBJ whole genome shotgun (WGS) entry which is preliminary data.</text>
</comment>
<organism evidence="2 3">
    <name type="scientific">Paspalum vaginatum</name>
    <name type="common">seashore paspalum</name>
    <dbReference type="NCBI Taxonomy" id="158149"/>
    <lineage>
        <taxon>Eukaryota</taxon>
        <taxon>Viridiplantae</taxon>
        <taxon>Streptophyta</taxon>
        <taxon>Embryophyta</taxon>
        <taxon>Tracheophyta</taxon>
        <taxon>Spermatophyta</taxon>
        <taxon>Magnoliopsida</taxon>
        <taxon>Liliopsida</taxon>
        <taxon>Poales</taxon>
        <taxon>Poaceae</taxon>
        <taxon>PACMAD clade</taxon>
        <taxon>Panicoideae</taxon>
        <taxon>Andropogonodae</taxon>
        <taxon>Paspaleae</taxon>
        <taxon>Paspalinae</taxon>
        <taxon>Paspalum</taxon>
    </lineage>
</organism>
<evidence type="ECO:0000256" key="1">
    <source>
        <dbReference type="SAM" id="MobiDB-lite"/>
    </source>
</evidence>
<dbReference type="EMBL" id="MU631108">
    <property type="protein sequence ID" value="KAJ1253496.1"/>
    <property type="molecule type" value="Genomic_DNA"/>
</dbReference>
<dbReference type="AlphaFoldDB" id="A0A9W8CD82"/>
<feature type="region of interest" description="Disordered" evidence="1">
    <location>
        <begin position="1"/>
        <end position="45"/>
    </location>
</feature>